<evidence type="ECO:0000256" key="3">
    <source>
        <dbReference type="SAM" id="SignalP"/>
    </source>
</evidence>
<accession>A0A2M9Y6U0</accession>
<protein>
    <submittedName>
        <fullName evidence="5">Serine/threonine-protein phosphatase</fullName>
    </submittedName>
</protein>
<keyword evidence="2" id="KW-0472">Membrane</keyword>
<dbReference type="InterPro" id="IPR001932">
    <property type="entry name" value="PPM-type_phosphatase-like_dom"/>
</dbReference>
<evidence type="ECO:0000313" key="6">
    <source>
        <dbReference type="Proteomes" id="UP000297891"/>
    </source>
</evidence>
<feature type="transmembrane region" description="Helical" evidence="2">
    <location>
        <begin position="232"/>
        <end position="255"/>
    </location>
</feature>
<name>A0A2M9Y6U0_9LEPT</name>
<dbReference type="RefSeq" id="WP_100789298.1">
    <property type="nucleotide sequence ID" value="NZ_NPDQ01000001.1"/>
</dbReference>
<reference evidence="5" key="1">
    <citation type="journal article" date="2019" name="PLoS Negl. Trop. Dis.">
        <title>Revisiting the worldwide diversity of Leptospira species in the environment.</title>
        <authorList>
            <person name="Vincent A.T."/>
            <person name="Schiettekatte O."/>
            <person name="Bourhy P."/>
            <person name="Veyrier F.J."/>
            <person name="Picardeau M."/>
        </authorList>
    </citation>
    <scope>NUCLEOTIDE SEQUENCE [LARGE SCALE GENOMIC DNA]</scope>
    <source>
        <strain evidence="5">201800277</strain>
    </source>
</reference>
<dbReference type="SUPFAM" id="SSF49785">
    <property type="entry name" value="Galactose-binding domain-like"/>
    <property type="match status" value="1"/>
</dbReference>
<keyword evidence="1" id="KW-0378">Hydrolase</keyword>
<dbReference type="InterPro" id="IPR036457">
    <property type="entry name" value="PPM-type-like_dom_sf"/>
</dbReference>
<dbReference type="InterPro" id="IPR008979">
    <property type="entry name" value="Galactose-bd-like_sf"/>
</dbReference>
<dbReference type="Pfam" id="PF07695">
    <property type="entry name" value="7TMR-DISM_7TM"/>
    <property type="match status" value="1"/>
</dbReference>
<dbReference type="PANTHER" id="PTHR43156">
    <property type="entry name" value="STAGE II SPORULATION PROTEIN E-RELATED"/>
    <property type="match status" value="1"/>
</dbReference>
<feature type="transmembrane region" description="Helical" evidence="2">
    <location>
        <begin position="323"/>
        <end position="344"/>
    </location>
</feature>
<proteinExistence type="predicted"/>
<dbReference type="Gene3D" id="3.60.40.10">
    <property type="entry name" value="PPM-type phosphatase domain"/>
    <property type="match status" value="1"/>
</dbReference>
<evidence type="ECO:0000313" key="5">
    <source>
        <dbReference type="EMBL" id="TGK95736.1"/>
    </source>
</evidence>
<feature type="transmembrane region" description="Helical" evidence="2">
    <location>
        <begin position="203"/>
        <end position="220"/>
    </location>
</feature>
<keyword evidence="2" id="KW-1133">Transmembrane helix</keyword>
<dbReference type="EMBL" id="RQFP01000001">
    <property type="protein sequence ID" value="TGK95736.1"/>
    <property type="molecule type" value="Genomic_DNA"/>
</dbReference>
<dbReference type="AlphaFoldDB" id="A0A2M9Y6U0"/>
<feature type="signal peptide" evidence="3">
    <location>
        <begin position="1"/>
        <end position="19"/>
    </location>
</feature>
<keyword evidence="3" id="KW-0732">Signal</keyword>
<evidence type="ECO:0000256" key="2">
    <source>
        <dbReference type="SAM" id="Phobius"/>
    </source>
</evidence>
<dbReference type="Pfam" id="PF07228">
    <property type="entry name" value="SpoIIE"/>
    <property type="match status" value="1"/>
</dbReference>
<evidence type="ECO:0000256" key="1">
    <source>
        <dbReference type="ARBA" id="ARBA00022801"/>
    </source>
</evidence>
<feature type="chain" id="PRO_5044383814" evidence="3">
    <location>
        <begin position="20"/>
        <end position="641"/>
    </location>
</feature>
<organism evidence="5 6">
    <name type="scientific">Leptospira brenneri</name>
    <dbReference type="NCBI Taxonomy" id="2023182"/>
    <lineage>
        <taxon>Bacteria</taxon>
        <taxon>Pseudomonadati</taxon>
        <taxon>Spirochaetota</taxon>
        <taxon>Spirochaetia</taxon>
        <taxon>Leptospirales</taxon>
        <taxon>Leptospiraceae</taxon>
        <taxon>Leptospira</taxon>
    </lineage>
</organism>
<dbReference type="SMART" id="SM00331">
    <property type="entry name" value="PP2C_SIG"/>
    <property type="match status" value="1"/>
</dbReference>
<evidence type="ECO:0000259" key="4">
    <source>
        <dbReference type="SMART" id="SM00331"/>
    </source>
</evidence>
<dbReference type="InterPro" id="IPR052016">
    <property type="entry name" value="Bact_Sigma-Reg"/>
</dbReference>
<dbReference type="InterPro" id="IPR011623">
    <property type="entry name" value="7TMR_DISM_rcpt_extracell_dom1"/>
</dbReference>
<dbReference type="Proteomes" id="UP000297891">
    <property type="component" value="Unassembled WGS sequence"/>
</dbReference>
<sequence>MRFLSFIFPFLLTAVFSLSSEPLKVSSQNLTTMSGDWTFTSQGETKSIQVGKGLSLQGIQPPVHGVYKTSFYYEPNHKPLGIYLDRVQEVDKLFINGVLLGETGSVSEDGTYFPNWYYKRLYFIPSSVLKANDVNELELEIHFRNKTFQGGIFRKIPVMGNYEQLQEFIIREDGRDFCFIMLFFGIGAYQIFSIVLKRQAKANFYLLLSTLIFVMWRLPLLNISYSYTNFSFLFWLKVFFTAQTLLPISIFLFSYSLFQTKIHLKERLLVFFLLCIAFAQTWNIDIPTRILLLRIWEFSLIIVVFFIIRCVVRGVKEKKAEAYFLTVGFICICIGATIDIIIDVTSGKNIYLTQYGFLILMILSGVAISYRHAKNENELSVLTKDLEIRVRERTIELREKNQDLEQDLFFASQLQSYLLPKEHPNTVGIRIHTTYLPMKQVGGDLYDWVELDNHRLLLLIADVAGHGVPAAFVSSMVKVQFRESTKSIHSPKDVLEHMNQALTSLVSRYFITACCALIDTNEKTVVFSSAGHPSPFIFNRIKGKFESMNLKGPIIGWKESFQYSEWTHKMETGDRYFFFTDGVTEARAENKLFGESKILDLLERGKDKDIKSLSSEIIVQISKFSEEELKDDVTFFFIDIT</sequence>
<dbReference type="SUPFAM" id="SSF81606">
    <property type="entry name" value="PP2C-like"/>
    <property type="match status" value="1"/>
</dbReference>
<comment type="caution">
    <text evidence="5">The sequence shown here is derived from an EMBL/GenBank/DDBJ whole genome shotgun (WGS) entry which is preliminary data.</text>
</comment>
<gene>
    <name evidence="5" type="ORF">EHQ30_03635</name>
</gene>
<keyword evidence="6" id="KW-1185">Reference proteome</keyword>
<feature type="transmembrane region" description="Helical" evidence="2">
    <location>
        <begin position="267"/>
        <end position="284"/>
    </location>
</feature>
<feature type="transmembrane region" description="Helical" evidence="2">
    <location>
        <begin position="290"/>
        <end position="311"/>
    </location>
</feature>
<keyword evidence="2" id="KW-0812">Transmembrane</keyword>
<feature type="domain" description="PPM-type phosphatase" evidence="4">
    <location>
        <begin position="426"/>
        <end position="640"/>
    </location>
</feature>
<dbReference type="OrthoDB" id="9763484at2"/>
<feature type="transmembrane region" description="Helical" evidence="2">
    <location>
        <begin position="350"/>
        <end position="370"/>
    </location>
</feature>
<dbReference type="GO" id="GO:0016791">
    <property type="term" value="F:phosphatase activity"/>
    <property type="evidence" value="ECO:0007669"/>
    <property type="project" value="TreeGrafter"/>
</dbReference>
<dbReference type="PANTHER" id="PTHR43156:SF2">
    <property type="entry name" value="STAGE II SPORULATION PROTEIN E"/>
    <property type="match status" value="1"/>
</dbReference>
<feature type="transmembrane region" description="Helical" evidence="2">
    <location>
        <begin position="179"/>
        <end position="196"/>
    </location>
</feature>